<protein>
    <submittedName>
        <fullName evidence="1">Uncharacterized protein</fullName>
    </submittedName>
</protein>
<accession>A0A8K0SKR9</accession>
<evidence type="ECO:0000313" key="1">
    <source>
        <dbReference type="EMBL" id="KAH7313372.1"/>
    </source>
</evidence>
<organism evidence="1 2">
    <name type="scientific">Stachybotrys elegans</name>
    <dbReference type="NCBI Taxonomy" id="80388"/>
    <lineage>
        <taxon>Eukaryota</taxon>
        <taxon>Fungi</taxon>
        <taxon>Dikarya</taxon>
        <taxon>Ascomycota</taxon>
        <taxon>Pezizomycotina</taxon>
        <taxon>Sordariomycetes</taxon>
        <taxon>Hypocreomycetidae</taxon>
        <taxon>Hypocreales</taxon>
        <taxon>Stachybotryaceae</taxon>
        <taxon>Stachybotrys</taxon>
    </lineage>
</organism>
<reference evidence="1" key="1">
    <citation type="journal article" date="2021" name="Nat. Commun.">
        <title>Genetic determinants of endophytism in the Arabidopsis root mycobiome.</title>
        <authorList>
            <person name="Mesny F."/>
            <person name="Miyauchi S."/>
            <person name="Thiergart T."/>
            <person name="Pickel B."/>
            <person name="Atanasova L."/>
            <person name="Karlsson M."/>
            <person name="Huettel B."/>
            <person name="Barry K.W."/>
            <person name="Haridas S."/>
            <person name="Chen C."/>
            <person name="Bauer D."/>
            <person name="Andreopoulos W."/>
            <person name="Pangilinan J."/>
            <person name="LaButti K."/>
            <person name="Riley R."/>
            <person name="Lipzen A."/>
            <person name="Clum A."/>
            <person name="Drula E."/>
            <person name="Henrissat B."/>
            <person name="Kohler A."/>
            <person name="Grigoriev I.V."/>
            <person name="Martin F.M."/>
            <person name="Hacquard S."/>
        </authorList>
    </citation>
    <scope>NUCLEOTIDE SEQUENCE</scope>
    <source>
        <strain evidence="1">MPI-CAGE-CH-0235</strain>
    </source>
</reference>
<keyword evidence="2" id="KW-1185">Reference proteome</keyword>
<comment type="caution">
    <text evidence="1">The sequence shown here is derived from an EMBL/GenBank/DDBJ whole genome shotgun (WGS) entry which is preliminary data.</text>
</comment>
<name>A0A8K0SKR9_9HYPO</name>
<evidence type="ECO:0000313" key="2">
    <source>
        <dbReference type="Proteomes" id="UP000813444"/>
    </source>
</evidence>
<proteinExistence type="predicted"/>
<dbReference type="Proteomes" id="UP000813444">
    <property type="component" value="Unassembled WGS sequence"/>
</dbReference>
<dbReference type="AlphaFoldDB" id="A0A8K0SKR9"/>
<dbReference type="EMBL" id="JAGPNK010000009">
    <property type="protein sequence ID" value="KAH7313372.1"/>
    <property type="molecule type" value="Genomic_DNA"/>
</dbReference>
<gene>
    <name evidence="1" type="ORF">B0I35DRAFT_461753</name>
</gene>
<sequence>MMVWTWKRIRNDKLIVDPRQWFLQENWEYIHTFMLQASIGAFMPRPISAFAISVRYTFVMGRQTIGASLMYPGWEGAEALEALSHSIENTRYEPAESAGMASDGRDETVVRDPGAWKSRCNPCGKQAREGMQCKYLDEDQSCIVLQRLPEKRACSLPSIMVMAGEHLARGYVTDWMWDKEKGKYYIRPQ</sequence>